<organism evidence="2 3">
    <name type="scientific">Clathrus columnatus</name>
    <dbReference type="NCBI Taxonomy" id="1419009"/>
    <lineage>
        <taxon>Eukaryota</taxon>
        <taxon>Fungi</taxon>
        <taxon>Dikarya</taxon>
        <taxon>Basidiomycota</taxon>
        <taxon>Agaricomycotina</taxon>
        <taxon>Agaricomycetes</taxon>
        <taxon>Phallomycetidae</taxon>
        <taxon>Phallales</taxon>
        <taxon>Clathraceae</taxon>
        <taxon>Clathrus</taxon>
    </lineage>
</organism>
<feature type="compositionally biased region" description="Basic and acidic residues" evidence="1">
    <location>
        <begin position="144"/>
        <end position="173"/>
    </location>
</feature>
<proteinExistence type="predicted"/>
<dbReference type="Proteomes" id="UP001050691">
    <property type="component" value="Unassembled WGS sequence"/>
</dbReference>
<dbReference type="EMBL" id="BPWL01000004">
    <property type="protein sequence ID" value="GJJ09724.1"/>
    <property type="molecule type" value="Genomic_DNA"/>
</dbReference>
<feature type="region of interest" description="Disordered" evidence="1">
    <location>
        <begin position="89"/>
        <end position="112"/>
    </location>
</feature>
<name>A0AAV5A929_9AGAM</name>
<evidence type="ECO:0000256" key="1">
    <source>
        <dbReference type="SAM" id="MobiDB-lite"/>
    </source>
</evidence>
<accession>A0AAV5A929</accession>
<evidence type="ECO:0000313" key="2">
    <source>
        <dbReference type="EMBL" id="GJJ09724.1"/>
    </source>
</evidence>
<comment type="caution">
    <text evidence="2">The sequence shown here is derived from an EMBL/GenBank/DDBJ whole genome shotgun (WGS) entry which is preliminary data.</text>
</comment>
<keyword evidence="3" id="KW-1185">Reference proteome</keyword>
<evidence type="ECO:0000313" key="3">
    <source>
        <dbReference type="Proteomes" id="UP001050691"/>
    </source>
</evidence>
<protein>
    <submittedName>
        <fullName evidence="2">Uncharacterized protein</fullName>
    </submittedName>
</protein>
<gene>
    <name evidence="2" type="ORF">Clacol_003948</name>
</gene>
<feature type="region of interest" description="Disordered" evidence="1">
    <location>
        <begin position="144"/>
        <end position="203"/>
    </location>
</feature>
<sequence length="203" mass="23364">MSVRVRQITPDPEFPKVVVPMVPFNNMYDKFTAIYMKRIEAACEERDMMREAKEEEKRRAEEEARKKAEAEAQRIAEEEARRIAKAERKAAIEAAAKRAEEEHARREAEVRDREETADVVHAVCKGFAGRSLTKIEHCIQEMTEAAKEQQHHMEECERDEREDWRKGKGKQKETTGSPPPKQHPGVVTLDINNVSGVALPEEE</sequence>
<dbReference type="AlphaFoldDB" id="A0AAV5A929"/>
<feature type="region of interest" description="Disordered" evidence="1">
    <location>
        <begin position="52"/>
        <end position="72"/>
    </location>
</feature>
<reference evidence="2" key="1">
    <citation type="submission" date="2021-10" db="EMBL/GenBank/DDBJ databases">
        <title>De novo Genome Assembly of Clathrus columnatus (Basidiomycota, Fungi) Using Illumina and Nanopore Sequence Data.</title>
        <authorList>
            <person name="Ogiso-Tanaka E."/>
            <person name="Itagaki H."/>
            <person name="Hosoya T."/>
            <person name="Hosaka K."/>
        </authorList>
    </citation>
    <scope>NUCLEOTIDE SEQUENCE</scope>
    <source>
        <strain evidence="2">MO-923</strain>
    </source>
</reference>